<proteinExistence type="predicted"/>
<evidence type="ECO:0000313" key="2">
    <source>
        <dbReference type="EMBL" id="GHI87729.1"/>
    </source>
</evidence>
<protein>
    <submittedName>
        <fullName evidence="2">Uncharacterized protein</fullName>
    </submittedName>
</protein>
<sequence>MNGFVASLQVLIAVAFLSIPVVRSRYGARAQAAVEAELGRQGVRRTVMAENGMRLDAGGHETYAPVGIALTLTASAVLLLTKTTWGESAAWIIQSLVLLVNCVILYSNLTAVQSVTGHFTKSGDSELQRIDVKSMLKAAETGFPRWVMPYLQNLRHLTVFAGSALALTLLATT</sequence>
<dbReference type="Proteomes" id="UP000600026">
    <property type="component" value="Unassembled WGS sequence"/>
</dbReference>
<feature type="transmembrane region" description="Helical" evidence="1">
    <location>
        <begin position="88"/>
        <end position="109"/>
    </location>
</feature>
<gene>
    <name evidence="2" type="ORF">Sxan_50930</name>
</gene>
<keyword evidence="3" id="KW-1185">Reference proteome</keyword>
<keyword evidence="1" id="KW-0812">Transmembrane</keyword>
<reference evidence="2" key="1">
    <citation type="submission" date="2020-09" db="EMBL/GenBank/DDBJ databases">
        <title>Whole genome shotgun sequence of Streptomyces xanthophaeus NBRC 12829.</title>
        <authorList>
            <person name="Komaki H."/>
            <person name="Tamura T."/>
        </authorList>
    </citation>
    <scope>NUCLEOTIDE SEQUENCE</scope>
    <source>
        <strain evidence="2">NBRC 12829</strain>
    </source>
</reference>
<dbReference type="EMBL" id="BNEE01000006">
    <property type="protein sequence ID" value="GHI87729.1"/>
    <property type="molecule type" value="Genomic_DNA"/>
</dbReference>
<feature type="transmembrane region" description="Helical" evidence="1">
    <location>
        <begin position="62"/>
        <end position="81"/>
    </location>
</feature>
<evidence type="ECO:0000313" key="3">
    <source>
        <dbReference type="Proteomes" id="UP000600026"/>
    </source>
</evidence>
<dbReference type="OrthoDB" id="4548588at2"/>
<comment type="caution">
    <text evidence="2">The sequence shown here is derived from an EMBL/GenBank/DDBJ whole genome shotgun (WGS) entry which is preliminary data.</text>
</comment>
<name>A0A919H5B6_9ACTN</name>
<evidence type="ECO:0000256" key="1">
    <source>
        <dbReference type="SAM" id="Phobius"/>
    </source>
</evidence>
<dbReference type="AlphaFoldDB" id="A0A919H5B6"/>
<keyword evidence="1" id="KW-1133">Transmembrane helix</keyword>
<organism evidence="2 3">
    <name type="scientific">Streptomyces xanthophaeus</name>
    <dbReference type="NCBI Taxonomy" id="67385"/>
    <lineage>
        <taxon>Bacteria</taxon>
        <taxon>Bacillati</taxon>
        <taxon>Actinomycetota</taxon>
        <taxon>Actinomycetes</taxon>
        <taxon>Kitasatosporales</taxon>
        <taxon>Streptomycetaceae</taxon>
        <taxon>Streptomyces</taxon>
    </lineage>
</organism>
<accession>A0A919H5B6</accession>
<dbReference type="RefSeq" id="WP_031144499.1">
    <property type="nucleotide sequence ID" value="NZ_BNEE01000006.1"/>
</dbReference>
<keyword evidence="1" id="KW-0472">Membrane</keyword>